<evidence type="ECO:0000313" key="6">
    <source>
        <dbReference type="Proteomes" id="UP001201980"/>
    </source>
</evidence>
<feature type="transmembrane region" description="Helical" evidence="2">
    <location>
        <begin position="540"/>
        <end position="558"/>
    </location>
</feature>
<keyword evidence="2" id="KW-0472">Membrane</keyword>
<dbReference type="InterPro" id="IPR056336">
    <property type="entry name" value="YVC1_C"/>
</dbReference>
<feature type="domain" description="YVC1 N-terminal linker helical" evidence="3">
    <location>
        <begin position="85"/>
        <end position="269"/>
    </location>
</feature>
<feature type="transmembrane region" description="Helical" evidence="2">
    <location>
        <begin position="461"/>
        <end position="478"/>
    </location>
</feature>
<feature type="region of interest" description="Disordered" evidence="1">
    <location>
        <begin position="728"/>
        <end position="766"/>
    </location>
</feature>
<feature type="region of interest" description="Disordered" evidence="1">
    <location>
        <begin position="1"/>
        <end position="47"/>
    </location>
</feature>
<gene>
    <name evidence="5" type="ORF">MKZ38_010049</name>
</gene>
<keyword evidence="6" id="KW-1185">Reference proteome</keyword>
<dbReference type="EMBL" id="JAKWBI020000846">
    <property type="protein sequence ID" value="KAJ2892277.1"/>
    <property type="molecule type" value="Genomic_DNA"/>
</dbReference>
<dbReference type="AlphaFoldDB" id="A0AAD5RGT3"/>
<evidence type="ECO:0000256" key="2">
    <source>
        <dbReference type="SAM" id="Phobius"/>
    </source>
</evidence>
<name>A0AAD5RGT3_9PEZI</name>
<accession>A0AAD5RGT3</accession>
<protein>
    <submittedName>
        <fullName evidence="5">Calcium channel YVC1 like protein</fullName>
    </submittedName>
</protein>
<evidence type="ECO:0000313" key="5">
    <source>
        <dbReference type="EMBL" id="KAJ2892277.1"/>
    </source>
</evidence>
<keyword evidence="2" id="KW-1133">Transmembrane helix</keyword>
<dbReference type="PANTHER" id="PTHR35859">
    <property type="entry name" value="NONSELECTIVE CATION CHANNEL PROTEIN"/>
    <property type="match status" value="1"/>
</dbReference>
<feature type="compositionally biased region" description="Low complexity" evidence="1">
    <location>
        <begin position="662"/>
        <end position="675"/>
    </location>
</feature>
<dbReference type="Pfam" id="PF23190">
    <property type="entry name" value="LHD_TRPY1"/>
    <property type="match status" value="1"/>
</dbReference>
<reference evidence="5" key="1">
    <citation type="submission" date="2022-07" db="EMBL/GenBank/DDBJ databases">
        <title>Draft genome sequence of Zalerion maritima ATCC 34329, a (micro)plastics degrading marine fungus.</title>
        <authorList>
            <person name="Paco A."/>
            <person name="Goncalves M.F.M."/>
            <person name="Rocha-Santos T.A.P."/>
            <person name="Alves A."/>
        </authorList>
    </citation>
    <scope>NUCLEOTIDE SEQUENCE</scope>
    <source>
        <strain evidence="5">ATCC 34329</strain>
    </source>
</reference>
<evidence type="ECO:0000259" key="3">
    <source>
        <dbReference type="Pfam" id="PF23190"/>
    </source>
</evidence>
<organism evidence="5 6">
    <name type="scientific">Zalerion maritima</name>
    <dbReference type="NCBI Taxonomy" id="339359"/>
    <lineage>
        <taxon>Eukaryota</taxon>
        <taxon>Fungi</taxon>
        <taxon>Dikarya</taxon>
        <taxon>Ascomycota</taxon>
        <taxon>Pezizomycotina</taxon>
        <taxon>Sordariomycetes</taxon>
        <taxon>Lulworthiomycetidae</taxon>
        <taxon>Lulworthiales</taxon>
        <taxon>Lulworthiaceae</taxon>
        <taxon>Zalerion</taxon>
    </lineage>
</organism>
<proteinExistence type="predicted"/>
<comment type="caution">
    <text evidence="5">The sequence shown here is derived from an EMBL/GenBank/DDBJ whole genome shotgun (WGS) entry which is preliminary data.</text>
</comment>
<feature type="transmembrane region" description="Helical" evidence="2">
    <location>
        <begin position="570"/>
        <end position="589"/>
    </location>
</feature>
<sequence>MSSTREARQGPDESRDGRSGLNRRRAVLFKSPEASPSQSPGPIETDPLLRWIDPERGTFNTTPPSEPAYSCHTNHHSNLHVYTNIHRIKRDIESVVEDYLSFEQLRDVRINLAVVRPLVDKLYDLDDISIVYCLMVNRARFLERQAKLSNRQNVSYTRATLCELAATRILRRWSEDNPGDEGLLTLSHILVAGFEPFQGAPEEVLKKARRSSWAYTKTLPALEVAILSDSKYFLSSTTCQKVIDGIYVGKIVYTPSSFIDLIPDHYKQKPISLYNPREAPLLNQYRLIVPKNRNILEIIQFCTLLALYLAFMTERDPTRYSNIELCFSIYAFSWVLDQTATILEHGWKVYTQNLWSFLDVTFAAIYLIYGLVRAHGLRVDSPEEPYYAQQALDILAMGAPVLVPRLAFNLLSDNLVFVSLRTMMANFTMLTLLSGWCFAGFLLSMIWLGDGDHANITVGKWMLWIWFGLDGTGITKSVEFHWLLGPILMVTFSFLGNTLFLTILVSMLSNTFATIVSNATAEIRYRKAVLTLEGVKSDAIFAYQPPFNLIAFFFFIPLKFVVGPRWFHKIHVFTVRTINLPLLLIIAFAERRIFWSTLEVSTEMRPKELKWWKKFVDWRITTHRDLDTVFEITPPESISEDIQRDDDMTKHLLRRQFTRQGTSDSTLTSKTSSHSSKGKPMNRRDSMFPQLAEQVRGAISSSEDVGQMGIRMSNLEAQNSRIESMLEQLMESRGDDLEDESLGQPSFNGSVPSHDADRFSDTAENP</sequence>
<evidence type="ECO:0000259" key="4">
    <source>
        <dbReference type="Pfam" id="PF23317"/>
    </source>
</evidence>
<keyword evidence="2" id="KW-0812">Transmembrane</keyword>
<feature type="region of interest" description="Disordered" evidence="1">
    <location>
        <begin position="659"/>
        <end position="685"/>
    </location>
</feature>
<dbReference type="Pfam" id="PF23317">
    <property type="entry name" value="YVC1_C"/>
    <property type="match status" value="1"/>
</dbReference>
<feature type="compositionally biased region" description="Basic and acidic residues" evidence="1">
    <location>
        <begin position="754"/>
        <end position="766"/>
    </location>
</feature>
<feature type="transmembrane region" description="Helical" evidence="2">
    <location>
        <begin position="423"/>
        <end position="449"/>
    </location>
</feature>
<dbReference type="InterPro" id="IPR052971">
    <property type="entry name" value="TRP_calcium_channel"/>
</dbReference>
<dbReference type="PANTHER" id="PTHR35859:SF1">
    <property type="entry name" value="NONSELECTIVE CATION CHANNEL PROTEIN"/>
    <property type="match status" value="1"/>
</dbReference>
<dbReference type="InterPro" id="IPR056337">
    <property type="entry name" value="LHD_YVC1"/>
</dbReference>
<evidence type="ECO:0000256" key="1">
    <source>
        <dbReference type="SAM" id="MobiDB-lite"/>
    </source>
</evidence>
<feature type="transmembrane region" description="Helical" evidence="2">
    <location>
        <begin position="498"/>
        <end position="519"/>
    </location>
</feature>
<dbReference type="Proteomes" id="UP001201980">
    <property type="component" value="Unassembled WGS sequence"/>
</dbReference>
<feature type="compositionally biased region" description="Basic and acidic residues" evidence="1">
    <location>
        <begin position="1"/>
        <end position="18"/>
    </location>
</feature>
<feature type="domain" description="Calcium channel YVC1-like C-terminal transmembrane" evidence="4">
    <location>
        <begin position="301"/>
        <end position="601"/>
    </location>
</feature>